<keyword evidence="6" id="KW-1185">Reference proteome</keyword>
<dbReference type="RefSeq" id="WP_377574930.1">
    <property type="nucleotide sequence ID" value="NZ_JBHTKA010000001.1"/>
</dbReference>
<keyword evidence="2" id="KW-0902">Two-component regulatory system</keyword>
<dbReference type="SUPFAM" id="SSF52172">
    <property type="entry name" value="CheY-like"/>
    <property type="match status" value="1"/>
</dbReference>
<feature type="domain" description="Response regulatory" evidence="4">
    <location>
        <begin position="126"/>
        <end position="241"/>
    </location>
</feature>
<organism evidence="5 6">
    <name type="scientific">Ohtaekwangia kribbensis</name>
    <dbReference type="NCBI Taxonomy" id="688913"/>
    <lineage>
        <taxon>Bacteria</taxon>
        <taxon>Pseudomonadati</taxon>
        <taxon>Bacteroidota</taxon>
        <taxon>Cytophagia</taxon>
        <taxon>Cytophagales</taxon>
        <taxon>Fulvivirgaceae</taxon>
        <taxon>Ohtaekwangia</taxon>
    </lineage>
</organism>
<proteinExistence type="predicted"/>
<accession>A0ABW3JXC4</accession>
<evidence type="ECO:0000256" key="3">
    <source>
        <dbReference type="PROSITE-ProRule" id="PRU00169"/>
    </source>
</evidence>
<evidence type="ECO:0000313" key="5">
    <source>
        <dbReference type="EMBL" id="MFD0998360.1"/>
    </source>
</evidence>
<feature type="modified residue" description="4-aspartylphosphate" evidence="3">
    <location>
        <position position="175"/>
    </location>
</feature>
<name>A0ABW3JXC4_9BACT</name>
<gene>
    <name evidence="5" type="ORF">ACFQ21_03540</name>
</gene>
<dbReference type="Proteomes" id="UP001597112">
    <property type="component" value="Unassembled WGS sequence"/>
</dbReference>
<dbReference type="PANTHER" id="PTHR45339">
    <property type="entry name" value="HYBRID SIGNAL TRANSDUCTION HISTIDINE KINASE J"/>
    <property type="match status" value="1"/>
</dbReference>
<dbReference type="InterPro" id="IPR011006">
    <property type="entry name" value="CheY-like_superfamily"/>
</dbReference>
<dbReference type="InterPro" id="IPR001789">
    <property type="entry name" value="Sig_transdc_resp-reg_receiver"/>
</dbReference>
<evidence type="ECO:0000256" key="2">
    <source>
        <dbReference type="ARBA" id="ARBA00023012"/>
    </source>
</evidence>
<dbReference type="CDD" id="cd17546">
    <property type="entry name" value="REC_hyHK_CKI1_RcsC-like"/>
    <property type="match status" value="1"/>
</dbReference>
<evidence type="ECO:0000259" key="4">
    <source>
        <dbReference type="PROSITE" id="PS50110"/>
    </source>
</evidence>
<dbReference type="PANTHER" id="PTHR45339:SF1">
    <property type="entry name" value="HYBRID SIGNAL TRANSDUCTION HISTIDINE KINASE J"/>
    <property type="match status" value="1"/>
</dbReference>
<evidence type="ECO:0000256" key="1">
    <source>
        <dbReference type="ARBA" id="ARBA00022553"/>
    </source>
</evidence>
<dbReference type="Gene3D" id="3.40.50.2300">
    <property type="match status" value="1"/>
</dbReference>
<dbReference type="Pfam" id="PF00072">
    <property type="entry name" value="Response_reg"/>
    <property type="match status" value="1"/>
</dbReference>
<reference evidence="6" key="1">
    <citation type="journal article" date="2019" name="Int. J. Syst. Evol. Microbiol.">
        <title>The Global Catalogue of Microorganisms (GCM) 10K type strain sequencing project: providing services to taxonomists for standard genome sequencing and annotation.</title>
        <authorList>
            <consortium name="The Broad Institute Genomics Platform"/>
            <consortium name="The Broad Institute Genome Sequencing Center for Infectious Disease"/>
            <person name="Wu L."/>
            <person name="Ma J."/>
        </authorList>
    </citation>
    <scope>NUCLEOTIDE SEQUENCE [LARGE SCALE GENOMIC DNA]</scope>
    <source>
        <strain evidence="6">CCUG 58938</strain>
    </source>
</reference>
<dbReference type="PROSITE" id="PS50110">
    <property type="entry name" value="RESPONSE_REGULATORY"/>
    <property type="match status" value="1"/>
</dbReference>
<keyword evidence="1 3" id="KW-0597">Phosphoprotein</keyword>
<evidence type="ECO:0000313" key="6">
    <source>
        <dbReference type="Proteomes" id="UP001597112"/>
    </source>
</evidence>
<comment type="caution">
    <text evidence="5">The sequence shown here is derived from an EMBL/GenBank/DDBJ whole genome shotgun (WGS) entry which is preliminary data.</text>
</comment>
<protein>
    <submittedName>
        <fullName evidence="5">Response regulator</fullName>
    </submittedName>
</protein>
<dbReference type="SMART" id="SM00448">
    <property type="entry name" value="REC"/>
    <property type="match status" value="1"/>
</dbReference>
<dbReference type="EMBL" id="JBHTKA010000001">
    <property type="protein sequence ID" value="MFD0998360.1"/>
    <property type="molecule type" value="Genomic_DNA"/>
</dbReference>
<sequence length="258" mass="29061">MEEFSLRESCYKLANKLNRYRTVLLKLNIDVQLDDVYLGNHDRLVGAIKHGCLFLAKSFDINEVFIEITRKDQFDNVTMIVIDITGYDRENMKIDLSKGNEKKITFPFRLINAPTENTKRPFEGKKVLVVEDSKINAMLFQSMLEGWGCTTLLAENGEDTVALVSEQHVDLVLMDDLILGEDGNIATAKIREFDKYIPIISCLTAPVLKENIADALSAGASSCLLKPVNSAELFRILCKYLYKANTAQVGMQLTNILQ</sequence>